<accession>A0A1S1LBW7</accession>
<dbReference type="Proteomes" id="UP000179616">
    <property type="component" value="Unassembled WGS sequence"/>
</dbReference>
<dbReference type="AlphaFoldDB" id="A0A1S1LBW7"/>
<organism evidence="2 3">
    <name type="scientific">Mycobacteroides franklinii</name>
    <dbReference type="NCBI Taxonomy" id="948102"/>
    <lineage>
        <taxon>Bacteria</taxon>
        <taxon>Bacillati</taxon>
        <taxon>Actinomycetota</taxon>
        <taxon>Actinomycetes</taxon>
        <taxon>Mycobacteriales</taxon>
        <taxon>Mycobacteriaceae</taxon>
        <taxon>Mycobacteroides</taxon>
    </lineage>
</organism>
<reference evidence="2 3" key="1">
    <citation type="submission" date="2016-10" db="EMBL/GenBank/DDBJ databases">
        <title>Evaluation of Human, Veterinary and Environmental Mycobacterium chelonae Isolates by Core Genome Phylogenomic Analysis, Targeted Gene Comparison, and Anti-microbial Susceptibility Patterns: A Tale of Mistaken Identities.</title>
        <authorList>
            <person name="Fogelson S.B."/>
            <person name="Camus A.C."/>
            <person name="Lorenz W."/>
            <person name="Vasireddy R."/>
            <person name="Vasireddy S."/>
            <person name="Smith T."/>
            <person name="Brown-Elliott B.A."/>
            <person name="Wallace R.J.Jr."/>
            <person name="Hasan N.A."/>
            <person name="Reischl U."/>
            <person name="Sanchez S."/>
        </authorList>
    </citation>
    <scope>NUCLEOTIDE SEQUENCE [LARGE SCALE GENOMIC DNA]</scope>
    <source>
        <strain evidence="2 3">1559</strain>
    </source>
</reference>
<gene>
    <name evidence="2" type="ORF">BKG76_00200</name>
</gene>
<proteinExistence type="predicted"/>
<feature type="region of interest" description="Disordered" evidence="1">
    <location>
        <begin position="169"/>
        <end position="199"/>
    </location>
</feature>
<dbReference type="GeneID" id="57170030"/>
<evidence type="ECO:0000313" key="3">
    <source>
        <dbReference type="Proteomes" id="UP000179616"/>
    </source>
</evidence>
<evidence type="ECO:0008006" key="4">
    <source>
        <dbReference type="Google" id="ProtNLM"/>
    </source>
</evidence>
<name>A0A1S1LBW7_9MYCO</name>
<comment type="caution">
    <text evidence="2">The sequence shown here is derived from an EMBL/GenBank/DDBJ whole genome shotgun (WGS) entry which is preliminary data.</text>
</comment>
<evidence type="ECO:0000313" key="2">
    <source>
        <dbReference type="EMBL" id="OHU31676.1"/>
    </source>
</evidence>
<dbReference type="RefSeq" id="WP_070934891.1">
    <property type="nucleotide sequence ID" value="NZ_MLIK01000003.1"/>
</dbReference>
<feature type="compositionally biased region" description="Polar residues" evidence="1">
    <location>
        <begin position="189"/>
        <end position="199"/>
    </location>
</feature>
<evidence type="ECO:0000256" key="1">
    <source>
        <dbReference type="SAM" id="MobiDB-lite"/>
    </source>
</evidence>
<protein>
    <recommendedName>
        <fullName evidence="4">DUF3558 domain-containing protein</fullName>
    </recommendedName>
</protein>
<sequence length="350" mass="37449">MAVAAGIVLLLGGCIQTVVGTPAVAPEPPRPPSYREKLTAQMKAHLSHLDELRGIDPCSLIDRDAAAALAPISYVGTDRDPLECEIDFVVPTTPPKEGFGDRDEVPGHVSQLHAGSRAIDSSPGDQLDHPIHGGGGCLSFLDTGYTQPDGWHELLEYNMTISSDFGGHERPGCEDLDPVVDASRGKSRNPGTRSSSTTLPHATLMTMDPCAAVDVLGTQTDIELIDHPDPFRCDFRNRGDTDNESNTARSIRFTYTELSVAEDVKKFSKDYRQLRGVPADVSAGAGYVGQWLCTVTAYVGLKEPGAGSDPLSSGKQWVSAISVFGGDTHPDCRSVVAVTDEAIHQYQLAH</sequence>
<dbReference type="EMBL" id="MLIK01000003">
    <property type="protein sequence ID" value="OHU31676.1"/>
    <property type="molecule type" value="Genomic_DNA"/>
</dbReference>